<comment type="caution">
    <text evidence="1">The sequence shown here is derived from an EMBL/GenBank/DDBJ whole genome shotgun (WGS) entry which is preliminary data.</text>
</comment>
<evidence type="ECO:0000313" key="2">
    <source>
        <dbReference type="Proteomes" id="UP000612893"/>
    </source>
</evidence>
<sequence>MQFDKQSVINLIEEQMGSQHAEQAAQQLPDQVDHEQHADLLQQFGVNPQDLMSRFMK</sequence>
<dbReference type="Proteomes" id="UP000612893">
    <property type="component" value="Unassembled WGS sequence"/>
</dbReference>
<dbReference type="EMBL" id="JAEKNR010000028">
    <property type="protein sequence ID" value="MBJ7596896.1"/>
    <property type="molecule type" value="Genomic_DNA"/>
</dbReference>
<evidence type="ECO:0000313" key="1">
    <source>
        <dbReference type="EMBL" id="MBJ7596896.1"/>
    </source>
</evidence>
<reference evidence="1" key="1">
    <citation type="submission" date="2020-10" db="EMBL/GenBank/DDBJ databases">
        <title>Ca. Dormibacterota MAGs.</title>
        <authorList>
            <person name="Montgomery K."/>
        </authorList>
    </citation>
    <scope>NUCLEOTIDE SEQUENCE [LARGE SCALE GENOMIC DNA]</scope>
    <source>
        <strain evidence="1">SC8812_S17_10</strain>
    </source>
</reference>
<accession>A0A934K5R8</accession>
<gene>
    <name evidence="1" type="ORF">JF922_02255</name>
</gene>
<organism evidence="1 2">
    <name type="scientific">Candidatus Nephthysia bennettiae</name>
    <dbReference type="NCBI Taxonomy" id="3127016"/>
    <lineage>
        <taxon>Bacteria</taxon>
        <taxon>Bacillati</taxon>
        <taxon>Candidatus Dormiibacterota</taxon>
        <taxon>Candidatus Dormibacteria</taxon>
        <taxon>Candidatus Dormibacterales</taxon>
        <taxon>Candidatus Dormibacteraceae</taxon>
        <taxon>Candidatus Nephthysia</taxon>
    </lineage>
</organism>
<keyword evidence="2" id="KW-1185">Reference proteome</keyword>
<protein>
    <submittedName>
        <fullName evidence="1">Uncharacterized protein</fullName>
    </submittedName>
</protein>
<name>A0A934K5R8_9BACT</name>
<dbReference type="RefSeq" id="WP_338198726.1">
    <property type="nucleotide sequence ID" value="NZ_JAEKNR010000028.1"/>
</dbReference>
<proteinExistence type="predicted"/>
<dbReference type="AlphaFoldDB" id="A0A934K5R8"/>